<comment type="caution">
    <text evidence="2">The sequence shown here is derived from an EMBL/GenBank/DDBJ whole genome shotgun (WGS) entry which is preliminary data.</text>
</comment>
<evidence type="ECO:0000313" key="3">
    <source>
        <dbReference type="Proteomes" id="UP000275267"/>
    </source>
</evidence>
<accession>A0A3L6Q557</accession>
<dbReference type="AlphaFoldDB" id="A0A3L6Q557"/>
<dbReference type="Proteomes" id="UP000275267">
    <property type="component" value="Unassembled WGS sequence"/>
</dbReference>
<dbReference type="InterPro" id="IPR021109">
    <property type="entry name" value="Peptidase_aspartic_dom_sf"/>
</dbReference>
<dbReference type="PROSITE" id="PS51767">
    <property type="entry name" value="PEPTIDASE_A1"/>
    <property type="match status" value="1"/>
</dbReference>
<organism evidence="2 3">
    <name type="scientific">Panicum miliaceum</name>
    <name type="common">Proso millet</name>
    <name type="synonym">Broomcorn millet</name>
    <dbReference type="NCBI Taxonomy" id="4540"/>
    <lineage>
        <taxon>Eukaryota</taxon>
        <taxon>Viridiplantae</taxon>
        <taxon>Streptophyta</taxon>
        <taxon>Embryophyta</taxon>
        <taxon>Tracheophyta</taxon>
        <taxon>Spermatophyta</taxon>
        <taxon>Magnoliopsida</taxon>
        <taxon>Liliopsida</taxon>
        <taxon>Poales</taxon>
        <taxon>Poaceae</taxon>
        <taxon>PACMAD clade</taxon>
        <taxon>Panicoideae</taxon>
        <taxon>Panicodae</taxon>
        <taxon>Paniceae</taxon>
        <taxon>Panicinae</taxon>
        <taxon>Panicum</taxon>
        <taxon>Panicum sect. Panicum</taxon>
    </lineage>
</organism>
<dbReference type="EMBL" id="PQIB02000013">
    <property type="protein sequence ID" value="RLM73722.1"/>
    <property type="molecule type" value="Genomic_DNA"/>
</dbReference>
<protein>
    <submittedName>
        <fullName evidence="2">Aspartic proteinase-like protein 2</fullName>
    </submittedName>
</protein>
<proteinExistence type="predicted"/>
<evidence type="ECO:0000313" key="2">
    <source>
        <dbReference type="EMBL" id="RLM73722.1"/>
    </source>
</evidence>
<feature type="domain" description="Peptidase A1" evidence="1">
    <location>
        <begin position="212"/>
        <end position="236"/>
    </location>
</feature>
<keyword evidence="3" id="KW-1185">Reference proteome</keyword>
<name>A0A3L6Q557_PANMI</name>
<dbReference type="OrthoDB" id="2747330at2759"/>
<dbReference type="SUPFAM" id="SSF50630">
    <property type="entry name" value="Acid proteases"/>
    <property type="match status" value="1"/>
</dbReference>
<dbReference type="STRING" id="4540.A0A3L6Q557"/>
<gene>
    <name evidence="2" type="ORF">C2845_PM15G04100</name>
</gene>
<evidence type="ECO:0000259" key="1">
    <source>
        <dbReference type="PROSITE" id="PS51767"/>
    </source>
</evidence>
<sequence>MASAASRPPPLPQRARAADITFDAWLTHKMCSTNCRRERSLRLVLRKRTSNRKMTLVLLQTYSKLLGIKIFAPLFILTHYIKVYYDSGGIIFEDSIWSKGTGACKAQQRPAQAQNRHSGENLEGNVVGRSGCQGRRFARTPAPILRRPQPALFPFQLPPPHFPVRRKFPTGGDAGGNITALRAHDGRRHGRLLAAADLKLGGLGLLTDTGLYFTEINLGTPPKHYYLQVDTGSDIL</sequence>
<reference evidence="3" key="1">
    <citation type="journal article" date="2019" name="Nat. Commun.">
        <title>The genome of broomcorn millet.</title>
        <authorList>
            <person name="Zou C."/>
            <person name="Miki D."/>
            <person name="Li D."/>
            <person name="Tang Q."/>
            <person name="Xiao L."/>
            <person name="Rajput S."/>
            <person name="Deng P."/>
            <person name="Jia W."/>
            <person name="Huang R."/>
            <person name="Zhang M."/>
            <person name="Sun Y."/>
            <person name="Hu J."/>
            <person name="Fu X."/>
            <person name="Schnable P.S."/>
            <person name="Li F."/>
            <person name="Zhang H."/>
            <person name="Feng B."/>
            <person name="Zhu X."/>
            <person name="Liu R."/>
            <person name="Schnable J.C."/>
            <person name="Zhu J.-K."/>
            <person name="Zhang H."/>
        </authorList>
    </citation>
    <scope>NUCLEOTIDE SEQUENCE [LARGE SCALE GENOMIC DNA]</scope>
</reference>
<dbReference type="InterPro" id="IPR033121">
    <property type="entry name" value="PEPTIDASE_A1"/>
</dbReference>
<dbReference type="Gene3D" id="2.40.70.10">
    <property type="entry name" value="Acid Proteases"/>
    <property type="match status" value="1"/>
</dbReference>